<organism evidence="4 5">
    <name type="scientific">Acaromyces ingoldii</name>
    <dbReference type="NCBI Taxonomy" id="215250"/>
    <lineage>
        <taxon>Eukaryota</taxon>
        <taxon>Fungi</taxon>
        <taxon>Dikarya</taxon>
        <taxon>Basidiomycota</taxon>
        <taxon>Ustilaginomycotina</taxon>
        <taxon>Exobasidiomycetes</taxon>
        <taxon>Exobasidiales</taxon>
        <taxon>Cryptobasidiaceae</taxon>
        <taxon>Acaromyces</taxon>
    </lineage>
</organism>
<dbReference type="Gene3D" id="3.40.50.300">
    <property type="entry name" value="P-loop containing nucleotide triphosphate hydrolases"/>
    <property type="match status" value="3"/>
</dbReference>
<sequence>MNGPSPTEWPSLPASAMPKPVANSQYRSGNYKALGETIQPSSLEGPRPVPVMFGRPTPMGHNRVMFTSLPQQQAYQMASGWQQQQQQQQQQQPGAWVLTPPPRPPVLPPNPHAMAAPARSVPTGMPPPGLGHYRPRPGNRPQMAAPRPHEAPPVPPGLVQRSATGWPVGPQIPPSMSGGSVSIGKEAHLDSGNDNGRAQGHDLTIANATAMRSNSSSNGHQSILLDSSSLGQQSPDLTETHSSPPTTLRKSSSQERVANEDQLLTPGLDRYAPIYTPSWLQQVNEDRLFTLHPLPERLPIDFQAYSSEFLPPSLYWSEADEDEEMKIDDEEAALAEDPPLERADSSWLASGKDDAAEQALGGELEPEGPLVDEAPANDTAHASVGAVSQQAHGDGEPLLSAGLASTAQLVAECPSPSEPIPPLEPESYAERFDILERLEVDHRGRELAKQTLFSVKLRVYHPPGNAHGDSPWSSSNLYILDLPGVREDYPALMPGDLMQLRTLASQSDSWLKVAFEARVHVVRRVEGTVILRCDALARELRSLFPSVEQARFNVLFMSLQRNTTEVVQDVARLGKLLKRKSRPANILKRWIFPTAHHLDTGREGEGWKREDLDWVDGSLNAEQKGAVFDIAMRSHRIPYLVAGPPGTGKTKTLVEATLQIVRNDQDATVLLAAPSNTAADTLALRLAAHFGPGQMVRLNDPTRTFAEVPERLLLFCCIEEQKDGEDDNAAAFGLPPWKKLMGMRVVVMATHDVPLLHRTRGASNVDLGRLHNCVVSSFRQGGVVPRPRNHWTHLIIDEAGQATEADLSSALLCVVPSPFTDKALPPPTVVLCGDCNQLGAQIQSNAARNAGLDVSLLERLSERSVYKDELKRLRKQGREALMAGNFGPGVDGIVGRVVDGGNSTAAHLVRNYRARNPALLHVVSNLFYDDALLPCGPLPTLQTSLWPLLPNKDCPLLFDNVEGQDAWVDEGASFYNNMEIDRVVELVESLTGRSSTTTGDKKGTRIVGAKDIAVITPYREQVWRIRLALRKRELAAVNVGHVEVFQGAEHLVTILSTVRTSARFLRVDAARSMGLLFERKRLCVAISRAKELLIVVGNASLLMRDPYWRSLLEHAVRTNTFRGQPPEKLGIEAGSDEVNGGGQISALEYAARANDPSSAAGDTALLAGRMAASTLLEDD</sequence>
<dbReference type="GO" id="GO:0016787">
    <property type="term" value="F:hydrolase activity"/>
    <property type="evidence" value="ECO:0007669"/>
    <property type="project" value="UniProtKB-KW"/>
</dbReference>
<dbReference type="SUPFAM" id="SSF52540">
    <property type="entry name" value="P-loop containing nucleoside triphosphate hydrolases"/>
    <property type="match status" value="1"/>
</dbReference>
<name>A0A316YE37_9BASI</name>
<dbReference type="EMBL" id="KZ819640">
    <property type="protein sequence ID" value="PWN87499.1"/>
    <property type="molecule type" value="Genomic_DNA"/>
</dbReference>
<dbReference type="STRING" id="215250.A0A316YE37"/>
<evidence type="ECO:0000259" key="3">
    <source>
        <dbReference type="Pfam" id="PF13087"/>
    </source>
</evidence>
<feature type="region of interest" description="Disordered" evidence="1">
    <location>
        <begin position="1"/>
        <end position="47"/>
    </location>
</feature>
<dbReference type="PANTHER" id="PTHR10887:SF322">
    <property type="entry name" value="HELICASE MOV-10"/>
    <property type="match status" value="1"/>
</dbReference>
<dbReference type="Pfam" id="PF13087">
    <property type="entry name" value="AAA_12"/>
    <property type="match status" value="1"/>
</dbReference>
<evidence type="ECO:0000313" key="5">
    <source>
        <dbReference type="Proteomes" id="UP000245768"/>
    </source>
</evidence>
<dbReference type="InterPro" id="IPR047187">
    <property type="entry name" value="SF1_C_Upf1"/>
</dbReference>
<dbReference type="RefSeq" id="XP_025374697.1">
    <property type="nucleotide sequence ID" value="XM_025519376.1"/>
</dbReference>
<dbReference type="Proteomes" id="UP000245768">
    <property type="component" value="Unassembled WGS sequence"/>
</dbReference>
<protein>
    <submittedName>
        <fullName evidence="4">P-loop containing nucleoside triphosphate hydrolase protein</fullName>
    </submittedName>
</protein>
<evidence type="ECO:0000313" key="4">
    <source>
        <dbReference type="EMBL" id="PWN87499.1"/>
    </source>
</evidence>
<dbReference type="GO" id="GO:0004386">
    <property type="term" value="F:helicase activity"/>
    <property type="evidence" value="ECO:0007669"/>
    <property type="project" value="InterPro"/>
</dbReference>
<dbReference type="GO" id="GO:0005829">
    <property type="term" value="C:cytosol"/>
    <property type="evidence" value="ECO:0007669"/>
    <property type="project" value="TreeGrafter"/>
</dbReference>
<keyword evidence="4" id="KW-0378">Hydrolase</keyword>
<dbReference type="OrthoDB" id="6513042at2759"/>
<dbReference type="InterPro" id="IPR041677">
    <property type="entry name" value="DNA2/NAM7_AAA_11"/>
</dbReference>
<feature type="compositionally biased region" description="Pro residues" evidence="1">
    <location>
        <begin position="99"/>
        <end position="111"/>
    </location>
</feature>
<evidence type="ECO:0000259" key="2">
    <source>
        <dbReference type="Pfam" id="PF13086"/>
    </source>
</evidence>
<feature type="region of interest" description="Disordered" evidence="1">
    <location>
        <begin position="212"/>
        <end position="258"/>
    </location>
</feature>
<feature type="region of interest" description="Disordered" evidence="1">
    <location>
        <begin position="332"/>
        <end position="375"/>
    </location>
</feature>
<feature type="compositionally biased region" description="Low complexity" evidence="1">
    <location>
        <begin position="76"/>
        <end position="92"/>
    </location>
</feature>
<dbReference type="CDD" id="cd18808">
    <property type="entry name" value="SF1_C_Upf1"/>
    <property type="match status" value="1"/>
</dbReference>
<dbReference type="InParanoid" id="A0A316YE37"/>
<evidence type="ECO:0000256" key="1">
    <source>
        <dbReference type="SAM" id="MobiDB-lite"/>
    </source>
</evidence>
<dbReference type="Pfam" id="PF13086">
    <property type="entry name" value="AAA_11"/>
    <property type="match status" value="1"/>
</dbReference>
<dbReference type="InterPro" id="IPR045055">
    <property type="entry name" value="DNA2/NAM7-like"/>
</dbReference>
<accession>A0A316YE37</accession>
<gene>
    <name evidence="4" type="ORF">FA10DRAFT_245336</name>
</gene>
<dbReference type="InterPro" id="IPR041679">
    <property type="entry name" value="DNA2/NAM7-like_C"/>
</dbReference>
<dbReference type="InterPro" id="IPR027417">
    <property type="entry name" value="P-loop_NTPase"/>
</dbReference>
<proteinExistence type="predicted"/>
<dbReference type="PANTHER" id="PTHR10887">
    <property type="entry name" value="DNA2/NAM7 HELICASE FAMILY"/>
    <property type="match status" value="1"/>
</dbReference>
<feature type="domain" description="DNA2/NAM7 helicase-like C-terminal" evidence="3">
    <location>
        <begin position="898"/>
        <end position="1099"/>
    </location>
</feature>
<keyword evidence="5" id="KW-1185">Reference proteome</keyword>
<feature type="region of interest" description="Disordered" evidence="1">
    <location>
        <begin position="76"/>
        <end position="200"/>
    </location>
</feature>
<dbReference type="GeneID" id="37041292"/>
<reference evidence="4 5" key="1">
    <citation type="journal article" date="2018" name="Mol. Biol. Evol.">
        <title>Broad Genomic Sampling Reveals a Smut Pathogenic Ancestry of the Fungal Clade Ustilaginomycotina.</title>
        <authorList>
            <person name="Kijpornyongpan T."/>
            <person name="Mondo S.J."/>
            <person name="Barry K."/>
            <person name="Sandor L."/>
            <person name="Lee J."/>
            <person name="Lipzen A."/>
            <person name="Pangilinan J."/>
            <person name="LaButti K."/>
            <person name="Hainaut M."/>
            <person name="Henrissat B."/>
            <person name="Grigoriev I.V."/>
            <person name="Spatafora J.W."/>
            <person name="Aime M.C."/>
        </authorList>
    </citation>
    <scope>NUCLEOTIDE SEQUENCE [LARGE SCALE GENOMIC DNA]</scope>
    <source>
        <strain evidence="4 5">MCA 4198</strain>
    </source>
</reference>
<dbReference type="GO" id="GO:0035194">
    <property type="term" value="P:regulatory ncRNA-mediated post-transcriptional gene silencing"/>
    <property type="evidence" value="ECO:0007669"/>
    <property type="project" value="TreeGrafter"/>
</dbReference>
<feature type="domain" description="DNA2/NAM7 helicase helicase" evidence="2">
    <location>
        <begin position="619"/>
        <end position="688"/>
    </location>
</feature>
<dbReference type="AlphaFoldDB" id="A0A316YE37"/>
<feature type="compositionally biased region" description="Polar residues" evidence="1">
    <location>
        <begin position="212"/>
        <end position="256"/>
    </location>
</feature>